<name>A0A9D1QBZ2_9BACT</name>
<feature type="domain" description="Putative auto-transporter adhesin head GIN" evidence="2">
    <location>
        <begin position="38"/>
        <end position="221"/>
    </location>
</feature>
<gene>
    <name evidence="3" type="ORF">H9888_02770</name>
</gene>
<sequence>MKKSLSTLCALLLLVLLPSARAQTSQSVRTIQSGHLYGVDASSGFDVTLKQGGSSHAEIRIDSRLEPYLTVEVRNGILHLGLHNVPQELQRQLMHKTVRQADITLNALQHLDVHSGTRVVGEGSFTTEECTIDVHSGASVKNIDLQATTVKLLVRSGASATLSGKTHTLDVSTSSGASADVTNLSAVQVNAKASSGSGIRCWPTESLNAEASSGASIRFKGGVLHNSRLHSSSGGSIKGL</sequence>
<proteinExistence type="predicted"/>
<dbReference type="InterPro" id="IPR021255">
    <property type="entry name" value="DUF2807"/>
</dbReference>
<feature type="chain" id="PRO_5038561263" evidence="1">
    <location>
        <begin position="23"/>
        <end position="240"/>
    </location>
</feature>
<keyword evidence="1" id="KW-0732">Signal</keyword>
<dbReference type="EMBL" id="DXHL01000016">
    <property type="protein sequence ID" value="HIW10402.1"/>
    <property type="molecule type" value="Genomic_DNA"/>
</dbReference>
<accession>A0A9D1QBZ2</accession>
<dbReference type="Proteomes" id="UP000823926">
    <property type="component" value="Unassembled WGS sequence"/>
</dbReference>
<evidence type="ECO:0000313" key="4">
    <source>
        <dbReference type="Proteomes" id="UP000823926"/>
    </source>
</evidence>
<protein>
    <submittedName>
        <fullName evidence="3">DUF2807 domain-containing protein</fullName>
    </submittedName>
</protein>
<reference evidence="3" key="1">
    <citation type="journal article" date="2021" name="PeerJ">
        <title>Extensive microbial diversity within the chicken gut microbiome revealed by metagenomics and culture.</title>
        <authorList>
            <person name="Gilroy R."/>
            <person name="Ravi A."/>
            <person name="Getino M."/>
            <person name="Pursley I."/>
            <person name="Horton D.L."/>
            <person name="Alikhan N.F."/>
            <person name="Baker D."/>
            <person name="Gharbi K."/>
            <person name="Hall N."/>
            <person name="Watson M."/>
            <person name="Adriaenssens E.M."/>
            <person name="Foster-Nyarko E."/>
            <person name="Jarju S."/>
            <person name="Secka A."/>
            <person name="Antonio M."/>
            <person name="Oren A."/>
            <person name="Chaudhuri R.R."/>
            <person name="La Ragione R."/>
            <person name="Hildebrand F."/>
            <person name="Pallen M.J."/>
        </authorList>
    </citation>
    <scope>NUCLEOTIDE SEQUENCE</scope>
    <source>
        <strain evidence="3">ChiBcec15-1070</strain>
    </source>
</reference>
<evidence type="ECO:0000256" key="1">
    <source>
        <dbReference type="SAM" id="SignalP"/>
    </source>
</evidence>
<organism evidence="3 4">
    <name type="scientific">Candidatus Rikenella faecigallinarum</name>
    <dbReference type="NCBI Taxonomy" id="2838745"/>
    <lineage>
        <taxon>Bacteria</taxon>
        <taxon>Pseudomonadati</taxon>
        <taxon>Bacteroidota</taxon>
        <taxon>Bacteroidia</taxon>
        <taxon>Bacteroidales</taxon>
        <taxon>Rikenellaceae</taxon>
        <taxon>Rikenella</taxon>
    </lineage>
</organism>
<dbReference type="AlphaFoldDB" id="A0A9D1QBZ2"/>
<feature type="signal peptide" evidence="1">
    <location>
        <begin position="1"/>
        <end position="22"/>
    </location>
</feature>
<reference evidence="3" key="2">
    <citation type="submission" date="2021-04" db="EMBL/GenBank/DDBJ databases">
        <authorList>
            <person name="Gilroy R."/>
        </authorList>
    </citation>
    <scope>NUCLEOTIDE SEQUENCE</scope>
    <source>
        <strain evidence="3">ChiBcec15-1070</strain>
    </source>
</reference>
<evidence type="ECO:0000259" key="2">
    <source>
        <dbReference type="Pfam" id="PF10988"/>
    </source>
</evidence>
<comment type="caution">
    <text evidence="3">The sequence shown here is derived from an EMBL/GenBank/DDBJ whole genome shotgun (WGS) entry which is preliminary data.</text>
</comment>
<dbReference type="Pfam" id="PF10988">
    <property type="entry name" value="DUF2807"/>
    <property type="match status" value="1"/>
</dbReference>
<dbReference type="Gene3D" id="2.160.20.120">
    <property type="match status" value="1"/>
</dbReference>
<evidence type="ECO:0000313" key="3">
    <source>
        <dbReference type="EMBL" id="HIW10402.1"/>
    </source>
</evidence>